<organism evidence="2 3">
    <name type="scientific">Actinocorallia herbida</name>
    <dbReference type="NCBI Taxonomy" id="58109"/>
    <lineage>
        <taxon>Bacteria</taxon>
        <taxon>Bacillati</taxon>
        <taxon>Actinomycetota</taxon>
        <taxon>Actinomycetes</taxon>
        <taxon>Streptosporangiales</taxon>
        <taxon>Thermomonosporaceae</taxon>
        <taxon>Actinocorallia</taxon>
    </lineage>
</organism>
<keyword evidence="3" id="KW-1185">Reference proteome</keyword>
<evidence type="ECO:0000313" key="2">
    <source>
        <dbReference type="EMBL" id="ROO84603.1"/>
    </source>
</evidence>
<evidence type="ECO:0000259" key="1">
    <source>
        <dbReference type="Pfam" id="PF13302"/>
    </source>
</evidence>
<gene>
    <name evidence="2" type="ORF">EDD29_2130</name>
</gene>
<dbReference type="Proteomes" id="UP000272400">
    <property type="component" value="Unassembled WGS sequence"/>
</dbReference>
<keyword evidence="2" id="KW-0808">Transferase</keyword>
<accession>A0A3N1CTG3</accession>
<dbReference type="SUPFAM" id="SSF55729">
    <property type="entry name" value="Acyl-CoA N-acyltransferases (Nat)"/>
    <property type="match status" value="1"/>
</dbReference>
<sequence>MRGVDPIEHTEITAGLWHLRPPREAEAGDLLALAEDPDTVRWSPPLPSTEEGAAAWVRTQAEWDGRVTFSILESSTERWAGHVTVTGLEGPEPVVLCRVAPWARGRGAATTAVRCLSGWVTAILGTPRLTLVHAPADLAACHVATKTGYPLTSTTPTTHLHARTP</sequence>
<protein>
    <submittedName>
        <fullName evidence="2">RimJ/RimL family protein N-acetyltransferase</fullName>
    </submittedName>
</protein>
<feature type="domain" description="N-acetyltransferase" evidence="1">
    <location>
        <begin position="19"/>
        <end position="149"/>
    </location>
</feature>
<evidence type="ECO:0000313" key="3">
    <source>
        <dbReference type="Proteomes" id="UP000272400"/>
    </source>
</evidence>
<dbReference type="EMBL" id="RJKE01000001">
    <property type="protein sequence ID" value="ROO84603.1"/>
    <property type="molecule type" value="Genomic_DNA"/>
</dbReference>
<dbReference type="Pfam" id="PF13302">
    <property type="entry name" value="Acetyltransf_3"/>
    <property type="match status" value="1"/>
</dbReference>
<proteinExistence type="predicted"/>
<dbReference type="Gene3D" id="3.40.630.30">
    <property type="match status" value="1"/>
</dbReference>
<name>A0A3N1CTG3_9ACTN</name>
<comment type="caution">
    <text evidence="2">The sequence shown here is derived from an EMBL/GenBank/DDBJ whole genome shotgun (WGS) entry which is preliminary data.</text>
</comment>
<dbReference type="InterPro" id="IPR000182">
    <property type="entry name" value="GNAT_dom"/>
</dbReference>
<reference evidence="2 3" key="1">
    <citation type="submission" date="2018-11" db="EMBL/GenBank/DDBJ databases">
        <title>Sequencing the genomes of 1000 actinobacteria strains.</title>
        <authorList>
            <person name="Klenk H.-P."/>
        </authorList>
    </citation>
    <scope>NUCLEOTIDE SEQUENCE [LARGE SCALE GENOMIC DNA]</scope>
    <source>
        <strain evidence="2 3">DSM 44254</strain>
    </source>
</reference>
<dbReference type="InterPro" id="IPR016181">
    <property type="entry name" value="Acyl_CoA_acyltransferase"/>
</dbReference>
<dbReference type="AlphaFoldDB" id="A0A3N1CTG3"/>
<dbReference type="GO" id="GO:0016747">
    <property type="term" value="F:acyltransferase activity, transferring groups other than amino-acyl groups"/>
    <property type="evidence" value="ECO:0007669"/>
    <property type="project" value="InterPro"/>
</dbReference>